<keyword evidence="1" id="KW-1133">Transmembrane helix</keyword>
<evidence type="ECO:0000313" key="2">
    <source>
        <dbReference type="EMBL" id="KAG0139181.1"/>
    </source>
</evidence>
<keyword evidence="3" id="KW-1185">Reference proteome</keyword>
<feature type="transmembrane region" description="Helical" evidence="1">
    <location>
        <begin position="96"/>
        <end position="117"/>
    </location>
</feature>
<protein>
    <submittedName>
        <fullName evidence="2">Uncharacterized protein</fullName>
    </submittedName>
</protein>
<dbReference type="Proteomes" id="UP000886653">
    <property type="component" value="Unassembled WGS sequence"/>
</dbReference>
<name>A0A9P6N505_9BASI</name>
<sequence length="208" mass="23845">MGQDIQRFKNLINKRFEMEDLGDCSFFLVEYRMDECHPIILEPNIGPHSNACSDTSGERNLLVSYWVDHQSTYRSTPDVLIVAGLQITQVRTITQLALRSSYLTFSVIFYLSFHFFLSLKGTHHLPSYVDDSRNCLSSAVYKYTNVVREDVSSDLRPKIFTLSNERLIIPNSVFTLFVSICYFHLFNHKAFITIVSTLLGAQSPVVKT</sequence>
<accession>A0A9P6N505</accession>
<keyword evidence="1" id="KW-0472">Membrane</keyword>
<dbReference type="EMBL" id="MU167732">
    <property type="protein sequence ID" value="KAG0139181.1"/>
    <property type="molecule type" value="Genomic_DNA"/>
</dbReference>
<proteinExistence type="predicted"/>
<gene>
    <name evidence="2" type="ORF">CROQUDRAFT_515713</name>
</gene>
<dbReference type="AlphaFoldDB" id="A0A9P6N505"/>
<comment type="caution">
    <text evidence="2">The sequence shown here is derived from an EMBL/GenBank/DDBJ whole genome shotgun (WGS) entry which is preliminary data.</text>
</comment>
<organism evidence="2 3">
    <name type="scientific">Cronartium quercuum f. sp. fusiforme G11</name>
    <dbReference type="NCBI Taxonomy" id="708437"/>
    <lineage>
        <taxon>Eukaryota</taxon>
        <taxon>Fungi</taxon>
        <taxon>Dikarya</taxon>
        <taxon>Basidiomycota</taxon>
        <taxon>Pucciniomycotina</taxon>
        <taxon>Pucciniomycetes</taxon>
        <taxon>Pucciniales</taxon>
        <taxon>Coleosporiaceae</taxon>
        <taxon>Cronartium</taxon>
    </lineage>
</organism>
<feature type="transmembrane region" description="Helical" evidence="1">
    <location>
        <begin position="167"/>
        <end position="186"/>
    </location>
</feature>
<keyword evidence="1" id="KW-0812">Transmembrane</keyword>
<reference evidence="2" key="1">
    <citation type="submission" date="2013-11" db="EMBL/GenBank/DDBJ databases">
        <title>Genome sequence of the fusiform rust pathogen reveals effectors for host alternation and coevolution with pine.</title>
        <authorList>
            <consortium name="DOE Joint Genome Institute"/>
            <person name="Smith K."/>
            <person name="Pendleton A."/>
            <person name="Kubisiak T."/>
            <person name="Anderson C."/>
            <person name="Salamov A."/>
            <person name="Aerts A."/>
            <person name="Riley R."/>
            <person name="Clum A."/>
            <person name="Lindquist E."/>
            <person name="Ence D."/>
            <person name="Campbell M."/>
            <person name="Kronenberg Z."/>
            <person name="Feau N."/>
            <person name="Dhillon B."/>
            <person name="Hamelin R."/>
            <person name="Burleigh J."/>
            <person name="Smith J."/>
            <person name="Yandell M."/>
            <person name="Nelson C."/>
            <person name="Grigoriev I."/>
            <person name="Davis J."/>
        </authorList>
    </citation>
    <scope>NUCLEOTIDE SEQUENCE</scope>
    <source>
        <strain evidence="2">G11</strain>
    </source>
</reference>
<evidence type="ECO:0000256" key="1">
    <source>
        <dbReference type="SAM" id="Phobius"/>
    </source>
</evidence>
<evidence type="ECO:0000313" key="3">
    <source>
        <dbReference type="Proteomes" id="UP000886653"/>
    </source>
</evidence>